<dbReference type="PANTHER" id="PTHR45642">
    <property type="entry name" value="GDSL ESTERASE/LIPASE EXL3"/>
    <property type="match status" value="1"/>
</dbReference>
<sequence length="129" mass="14381">MVPAVIMFRDSTVDPENNNQISTVLKSNFAPYDRDYFGGQPTCFSNVSDTISEANGVLQRIQSKNSQQFHQGALQVGSSEDSHNWPSSNGMFTVEKKDEYHVHRGSACFEEYNNVAKDFNVKLQGPSPS</sequence>
<proteinExistence type="predicted"/>
<comment type="caution">
    <text evidence="1">The sequence shown here is derived from an EMBL/GenBank/DDBJ whole genome shotgun (WGS) entry which is preliminary data.</text>
</comment>
<evidence type="ECO:0000313" key="1">
    <source>
        <dbReference type="EMBL" id="KAK8527183.1"/>
    </source>
</evidence>
<organism evidence="1 2">
    <name type="scientific">Hibiscus sabdariffa</name>
    <name type="common">roselle</name>
    <dbReference type="NCBI Taxonomy" id="183260"/>
    <lineage>
        <taxon>Eukaryota</taxon>
        <taxon>Viridiplantae</taxon>
        <taxon>Streptophyta</taxon>
        <taxon>Embryophyta</taxon>
        <taxon>Tracheophyta</taxon>
        <taxon>Spermatophyta</taxon>
        <taxon>Magnoliopsida</taxon>
        <taxon>eudicotyledons</taxon>
        <taxon>Gunneridae</taxon>
        <taxon>Pentapetalae</taxon>
        <taxon>rosids</taxon>
        <taxon>malvids</taxon>
        <taxon>Malvales</taxon>
        <taxon>Malvaceae</taxon>
        <taxon>Malvoideae</taxon>
        <taxon>Hibiscus</taxon>
    </lineage>
</organism>
<gene>
    <name evidence="1" type="ORF">V6N12_054407</name>
</gene>
<dbReference type="EMBL" id="JBBPBM010000038">
    <property type="protein sequence ID" value="KAK8527183.1"/>
    <property type="molecule type" value="Genomic_DNA"/>
</dbReference>
<evidence type="ECO:0000313" key="2">
    <source>
        <dbReference type="Proteomes" id="UP001472677"/>
    </source>
</evidence>
<dbReference type="Proteomes" id="UP001472677">
    <property type="component" value="Unassembled WGS sequence"/>
</dbReference>
<reference evidence="1 2" key="1">
    <citation type="journal article" date="2024" name="G3 (Bethesda)">
        <title>Genome assembly of Hibiscus sabdariffa L. provides insights into metabolisms of medicinal natural products.</title>
        <authorList>
            <person name="Kim T."/>
        </authorList>
    </citation>
    <scope>NUCLEOTIDE SEQUENCE [LARGE SCALE GENOMIC DNA]</scope>
    <source>
        <strain evidence="1">TK-2024</strain>
        <tissue evidence="1">Old leaves</tissue>
    </source>
</reference>
<name>A0ABR2D0C5_9ROSI</name>
<dbReference type="PANTHER" id="PTHR45642:SF46">
    <property type="entry name" value="OS06G0636700 PROTEIN"/>
    <property type="match status" value="1"/>
</dbReference>
<dbReference type="InterPro" id="IPR050592">
    <property type="entry name" value="GDSL_lipolytic_enzyme"/>
</dbReference>
<accession>A0ABR2D0C5</accession>
<keyword evidence="2" id="KW-1185">Reference proteome</keyword>
<protein>
    <submittedName>
        <fullName evidence="1">Uncharacterized protein</fullName>
    </submittedName>
</protein>